<sequence length="125" mass="14541">MIYISGIKNIKFNDSFNLLWNLQGDLNLEKFILCKITICKIGGSSLMFYCENELDKALKEQIFNIKIYFSDNYNLVVSGVLSKLFKSGVNNYYELVYVNTPDTIKDKIFSKMFKKQMEMKSGIGW</sequence>
<keyword evidence="2" id="KW-1185">Reference proteome</keyword>
<proteinExistence type="predicted"/>
<dbReference type="HOGENOM" id="CLU_1988764_0_0_9"/>
<evidence type="ECO:0000313" key="1">
    <source>
        <dbReference type="EMBL" id="EDK32402.1"/>
    </source>
</evidence>
<dbReference type="AlphaFoldDB" id="A5N521"/>
<dbReference type="eggNOG" id="COG2206">
    <property type="taxonomic scope" value="Bacteria"/>
</dbReference>
<dbReference type="STRING" id="431943.CKL_0348"/>
<reference evidence="1 2" key="1">
    <citation type="journal article" date="2008" name="Proc. Natl. Acad. Sci. U.S.A.">
        <title>The genome of Clostridium kluyveri, a strict anaerobe with unique metabolic features.</title>
        <authorList>
            <person name="Seedorf H."/>
            <person name="Fricke W.F."/>
            <person name="Veith B."/>
            <person name="Brueggemann H."/>
            <person name="Liesegang H."/>
            <person name="Strittmatter A."/>
            <person name="Miethke M."/>
            <person name="Buckel W."/>
            <person name="Hinderberger J."/>
            <person name="Li F."/>
            <person name="Hagemeier C."/>
            <person name="Thauer R.K."/>
            <person name="Gottschalk G."/>
        </authorList>
    </citation>
    <scope>NUCLEOTIDE SEQUENCE [LARGE SCALE GENOMIC DNA]</scope>
    <source>
        <strain evidence="2">ATCC 8527 / DSM 555 / NCIMB 10680</strain>
    </source>
</reference>
<protein>
    <submittedName>
        <fullName evidence="1">Uncharacterized protein</fullName>
    </submittedName>
</protein>
<gene>
    <name evidence="1" type="ordered locus">CKL_0348</name>
</gene>
<dbReference type="Proteomes" id="UP000002411">
    <property type="component" value="Chromosome"/>
</dbReference>
<dbReference type="KEGG" id="ckl:CKL_0348"/>
<accession>A5N521</accession>
<organism evidence="1 2">
    <name type="scientific">Clostridium kluyveri (strain ATCC 8527 / DSM 555 / NBRC 12016 / NCIMB 10680 / K1)</name>
    <dbReference type="NCBI Taxonomy" id="431943"/>
    <lineage>
        <taxon>Bacteria</taxon>
        <taxon>Bacillati</taxon>
        <taxon>Bacillota</taxon>
        <taxon>Clostridia</taxon>
        <taxon>Eubacteriales</taxon>
        <taxon>Clostridiaceae</taxon>
        <taxon>Clostridium</taxon>
    </lineage>
</organism>
<evidence type="ECO:0000313" key="2">
    <source>
        <dbReference type="Proteomes" id="UP000002411"/>
    </source>
</evidence>
<name>A5N521_CLOK5</name>
<dbReference type="EMBL" id="CP000673">
    <property type="protein sequence ID" value="EDK32402.1"/>
    <property type="molecule type" value="Genomic_DNA"/>
</dbReference>